<dbReference type="Proteomes" id="UP000054529">
    <property type="component" value="Unassembled WGS sequence"/>
</dbReference>
<sequence>MKVLKFGGTSLADHRNMIHVAKIIIEKFQYEPIAIVLSAPGRLTDFILEAIEAANKNGNILFHVRRIEDFFFLSFHN</sequence>
<organism evidence="2 3">
    <name type="scientific">Candidatus Riesia pediculischaeffi PTSU</name>
    <dbReference type="NCBI Taxonomy" id="1401651"/>
    <lineage>
        <taxon>Bacteria</taxon>
        <taxon>Pseudomonadati</taxon>
        <taxon>Pseudomonadota</taxon>
        <taxon>Gammaproteobacteria</taxon>
        <taxon>Enterobacterales</taxon>
        <taxon>Enterobacteriaceae</taxon>
        <taxon>Candidatus Riesia</taxon>
    </lineage>
</organism>
<keyword evidence="2" id="KW-0418">Kinase</keyword>
<proteinExistence type="predicted"/>
<dbReference type="PROSITE" id="PS00324">
    <property type="entry name" value="ASPARTOKINASE"/>
    <property type="match status" value="1"/>
</dbReference>
<gene>
    <name evidence="2" type="ORF">P689_119208</name>
</gene>
<dbReference type="OrthoDB" id="9799110at2"/>
<name>A0A0C1S0Z6_9ENTR</name>
<dbReference type="HOGENOM" id="CLU_2635781_0_0_6"/>
<reference evidence="2 3" key="1">
    <citation type="journal article" date="2014" name="G3 (Bethesda)">
        <title>Genome sequence of Candidatus Riesia pediculischaeffi, endosymbiont of chimpanzee lice, and genomic comparison of recently acquired endosymbionts from human and chimpanzee lice.</title>
        <authorList>
            <person name="Boyd B.M."/>
            <person name="Allen J.M."/>
            <person name="de Crecy-Lagard V."/>
            <person name="Reed D.L."/>
        </authorList>
    </citation>
    <scope>NUCLEOTIDE SEQUENCE [LARGE SCALE GENOMIC DNA]</scope>
    <source>
        <strain evidence="2 3">PTSU</strain>
    </source>
</reference>
<dbReference type="GO" id="GO:0008652">
    <property type="term" value="P:amino acid biosynthetic process"/>
    <property type="evidence" value="ECO:0007669"/>
    <property type="project" value="InterPro"/>
</dbReference>
<dbReference type="InterPro" id="IPR018042">
    <property type="entry name" value="Aspartate_kinase_CS"/>
</dbReference>
<dbReference type="SUPFAM" id="SSF53633">
    <property type="entry name" value="Carbamate kinase-like"/>
    <property type="match status" value="1"/>
</dbReference>
<dbReference type="InterPro" id="IPR036393">
    <property type="entry name" value="AceGlu_kinase-like_sf"/>
</dbReference>
<dbReference type="Gene3D" id="3.40.1160.10">
    <property type="entry name" value="Acetylglutamate kinase-like"/>
    <property type="match status" value="1"/>
</dbReference>
<keyword evidence="2" id="KW-0808">Transferase</keyword>
<protein>
    <submittedName>
        <fullName evidence="2">Bifunctional aspartokinase I/homoserine dehydrogenase I</fullName>
    </submittedName>
</protein>
<dbReference type="AlphaFoldDB" id="A0A0C1S0Z6"/>
<dbReference type="RefSeq" id="WP_039719577.1">
    <property type="nucleotide sequence ID" value="NZ_AWXV01000002.1"/>
</dbReference>
<dbReference type="InterPro" id="IPR001048">
    <property type="entry name" value="Asp/Glu/Uridylate_kinase"/>
</dbReference>
<dbReference type="EMBL" id="AWXV01000002">
    <property type="protein sequence ID" value="KIE64237.1"/>
    <property type="molecule type" value="Genomic_DNA"/>
</dbReference>
<dbReference type="GO" id="GO:0004072">
    <property type="term" value="F:aspartate kinase activity"/>
    <property type="evidence" value="ECO:0007669"/>
    <property type="project" value="InterPro"/>
</dbReference>
<feature type="domain" description="Aspartate/glutamate/uridylate kinase" evidence="1">
    <location>
        <begin position="2"/>
        <end position="50"/>
    </location>
</feature>
<comment type="caution">
    <text evidence="2">The sequence shown here is derived from an EMBL/GenBank/DDBJ whole genome shotgun (WGS) entry which is preliminary data.</text>
</comment>
<accession>A0A0C1S0Z6</accession>
<evidence type="ECO:0000259" key="1">
    <source>
        <dbReference type="Pfam" id="PF00696"/>
    </source>
</evidence>
<evidence type="ECO:0000313" key="2">
    <source>
        <dbReference type="EMBL" id="KIE64237.1"/>
    </source>
</evidence>
<evidence type="ECO:0000313" key="3">
    <source>
        <dbReference type="Proteomes" id="UP000054529"/>
    </source>
</evidence>
<dbReference type="Pfam" id="PF00696">
    <property type="entry name" value="AA_kinase"/>
    <property type="match status" value="1"/>
</dbReference>